<evidence type="ECO:0000313" key="2">
    <source>
        <dbReference type="EMBL" id="AOW41436.1"/>
    </source>
</evidence>
<reference evidence="2 3" key="1">
    <citation type="submission" date="2016-02" db="EMBL/GenBank/DDBJ databases">
        <title>Genome sequence of a new Betabaculovirus TnGV isolated from the cabagge looper Trichoplusia ni (Lepidoptera: Noctuidae).</title>
        <authorList>
            <person name="Del Rincon-Castro M.C."/>
            <person name="Bivian-Hernandez Mdl.A."/>
            <person name="Lopez-Tlacomulco J.J."/>
            <person name="Ibarra J.E."/>
        </authorList>
    </citation>
    <scope>NUCLEOTIDE SEQUENCE [LARGE SCALE GENOMIC DNA]</scope>
    <source>
        <strain evidence="2">LBIV-12</strain>
    </source>
</reference>
<dbReference type="SUPFAM" id="SSF140376">
    <property type="entry name" value="ChaB-like"/>
    <property type="match status" value="1"/>
</dbReference>
<dbReference type="Gene3D" id="1.10.1740.70">
    <property type="entry name" value="ChaB"/>
    <property type="match status" value="1"/>
</dbReference>
<feature type="region of interest" description="Disordered" evidence="1">
    <location>
        <begin position="64"/>
        <end position="87"/>
    </location>
</feature>
<proteinExistence type="predicted"/>
<keyword evidence="3" id="KW-1185">Reference proteome</keyword>
<protein>
    <submittedName>
        <fullName evidence="2">ChaB</fullName>
    </submittedName>
</protein>
<evidence type="ECO:0000256" key="1">
    <source>
        <dbReference type="SAM" id="MobiDB-lite"/>
    </source>
</evidence>
<dbReference type="Pfam" id="PF06150">
    <property type="entry name" value="ChaB"/>
    <property type="match status" value="1"/>
</dbReference>
<name>A0A1D8QLA3_GVTN</name>
<dbReference type="Proteomes" id="UP000232707">
    <property type="component" value="Segment"/>
</dbReference>
<dbReference type="EMBL" id="KU752557">
    <property type="protein sequence ID" value="AOW41436.1"/>
    <property type="molecule type" value="Genomic_DNA"/>
</dbReference>
<dbReference type="GeneID" id="37616972"/>
<evidence type="ECO:0000313" key="3">
    <source>
        <dbReference type="Proteomes" id="UP000232707"/>
    </source>
</evidence>
<dbReference type="InterPro" id="IPR009317">
    <property type="entry name" value="ChaB"/>
</dbReference>
<accession>A0A1D8QLA3</accession>
<dbReference type="InterPro" id="IPR037205">
    <property type="entry name" value="ChaB_sf"/>
</dbReference>
<dbReference type="KEGG" id="vg:37616972"/>
<organism evidence="2 3">
    <name type="scientific">Trichoplusia ni granulovirus LBIV-12</name>
    <dbReference type="NCBI Taxonomy" id="1916701"/>
    <lineage>
        <taxon>Viruses</taxon>
        <taxon>Viruses incertae sedis</taxon>
        <taxon>Naldaviricetes</taxon>
        <taxon>Lefavirales</taxon>
        <taxon>Baculoviridae</taxon>
        <taxon>Betabaculovirus</taxon>
        <taxon>Betabaculovirus trini</taxon>
    </lineage>
</organism>
<sequence>MPYSSIYELPYSVQYALPKHGQRIYMNAYNNAMAYTSTPSMVAWAAVKHVYTKNYDGRWIKRSKRDLYQPDDDDTTSSNSTSTTKSN</sequence>
<feature type="compositionally biased region" description="Low complexity" evidence="1">
    <location>
        <begin position="76"/>
        <end position="87"/>
    </location>
</feature>
<dbReference type="RefSeq" id="YP_009506167.1">
    <property type="nucleotide sequence ID" value="NC_038375.1"/>
</dbReference>